<dbReference type="InterPro" id="IPR000922">
    <property type="entry name" value="Lectin_gal-bd_dom"/>
</dbReference>
<feature type="domain" description="Kringle" evidence="9">
    <location>
        <begin position="1030"/>
        <end position="1108"/>
    </location>
</feature>
<dbReference type="Proteomes" id="UP000515135">
    <property type="component" value="Unplaced"/>
</dbReference>
<dbReference type="InterPro" id="IPR035914">
    <property type="entry name" value="Sperma_CUB_dom_sf"/>
</dbReference>
<dbReference type="InterPro" id="IPR001762">
    <property type="entry name" value="Disintegrin_dom"/>
</dbReference>
<dbReference type="OrthoDB" id="5855429at2759"/>
<dbReference type="Pfam" id="PF00051">
    <property type="entry name" value="Kringle"/>
    <property type="match status" value="3"/>
</dbReference>
<comment type="caution">
    <text evidence="4">Lacks conserved residue(s) required for the propagation of feature annotation.</text>
</comment>
<dbReference type="InterPro" id="IPR038178">
    <property type="entry name" value="Kringle_sf"/>
</dbReference>
<dbReference type="InterPro" id="IPR018056">
    <property type="entry name" value="Kringle_CS"/>
</dbReference>
<dbReference type="PANTHER" id="PTHR24261">
    <property type="entry name" value="PLASMINOGEN-RELATED"/>
    <property type="match status" value="1"/>
</dbReference>
<feature type="domain" description="GON" evidence="13">
    <location>
        <begin position="812"/>
        <end position="1018"/>
    </location>
</feature>
<dbReference type="Gene3D" id="3.40.390.10">
    <property type="entry name" value="Collagenase (Catalytic Domain)"/>
    <property type="match status" value="1"/>
</dbReference>
<feature type="region of interest" description="Disordered" evidence="6">
    <location>
        <begin position="1025"/>
        <end position="1072"/>
    </location>
</feature>
<dbReference type="PROSITE" id="PS01180">
    <property type="entry name" value="CUB"/>
    <property type="match status" value="1"/>
</dbReference>
<name>A0A6P4Y6I1_BRABE</name>
<evidence type="ECO:0000256" key="5">
    <source>
        <dbReference type="PROSITE-ProRule" id="PRU00276"/>
    </source>
</evidence>
<evidence type="ECO:0000259" key="13">
    <source>
        <dbReference type="PROSITE" id="PS51046"/>
    </source>
</evidence>
<dbReference type="SUPFAM" id="SSF55486">
    <property type="entry name" value="Metalloproteases ('zincins'), catalytic domain"/>
    <property type="match status" value="1"/>
</dbReference>
<feature type="disulfide bond" evidence="4">
    <location>
        <begin position="1080"/>
        <end position="1103"/>
    </location>
</feature>
<dbReference type="SMART" id="SM00042">
    <property type="entry name" value="CUB"/>
    <property type="match status" value="1"/>
</dbReference>
<dbReference type="InterPro" id="IPR013806">
    <property type="entry name" value="Kringle-like"/>
</dbReference>
<dbReference type="InterPro" id="IPR035976">
    <property type="entry name" value="Sushi/SCR/CCP_sf"/>
</dbReference>
<dbReference type="CDD" id="cd22827">
    <property type="entry name" value="Gal_Rha_Lectin_SUL-I-like"/>
    <property type="match status" value="1"/>
</dbReference>
<feature type="domain" description="Disintegrin" evidence="10">
    <location>
        <begin position="314"/>
        <end position="368"/>
    </location>
</feature>
<feature type="active site" evidence="5">
    <location>
        <position position="247"/>
    </location>
</feature>
<dbReference type="CDD" id="cd00041">
    <property type="entry name" value="CUB"/>
    <property type="match status" value="1"/>
</dbReference>
<dbReference type="CDD" id="cd00108">
    <property type="entry name" value="KR"/>
    <property type="match status" value="3"/>
</dbReference>
<dbReference type="SMART" id="SM00130">
    <property type="entry name" value="KR"/>
    <property type="match status" value="3"/>
</dbReference>
<keyword evidence="3 4" id="KW-1015">Disulfide bond</keyword>
<dbReference type="InterPro" id="IPR000859">
    <property type="entry name" value="CUB_dom"/>
</dbReference>
<dbReference type="FunFam" id="2.60.120.290:FF:000120">
    <property type="entry name" value="Uncharacterized protein"/>
    <property type="match status" value="1"/>
</dbReference>
<dbReference type="PROSITE" id="PS51046">
    <property type="entry name" value="GON"/>
    <property type="match status" value="1"/>
</dbReference>
<feature type="disulfide bond" evidence="4">
    <location>
        <begin position="1031"/>
        <end position="1108"/>
    </location>
</feature>
<feature type="disulfide bond" evidence="4">
    <location>
        <begin position="645"/>
        <end position="684"/>
    </location>
</feature>
<accession>A0A6P4Y6I1</accession>
<evidence type="ECO:0000313" key="14">
    <source>
        <dbReference type="Proteomes" id="UP000515135"/>
    </source>
</evidence>
<evidence type="ECO:0000256" key="2">
    <source>
        <dbReference type="ARBA" id="ARBA00022723"/>
    </source>
</evidence>
<dbReference type="InterPro" id="IPR036436">
    <property type="entry name" value="Disintegrin_dom_sf"/>
</dbReference>
<dbReference type="GO" id="GO:0004222">
    <property type="term" value="F:metalloendopeptidase activity"/>
    <property type="evidence" value="ECO:0007669"/>
    <property type="project" value="InterPro"/>
</dbReference>
<feature type="disulfide bond" evidence="4">
    <location>
        <begin position="624"/>
        <end position="701"/>
    </location>
</feature>
<feature type="domain" description="CUB" evidence="8">
    <location>
        <begin position="402"/>
        <end position="522"/>
    </location>
</feature>
<keyword evidence="7" id="KW-0732">Signal</keyword>
<evidence type="ECO:0000256" key="7">
    <source>
        <dbReference type="SAM" id="SignalP"/>
    </source>
</evidence>
<dbReference type="GO" id="GO:0006508">
    <property type="term" value="P:proteolysis"/>
    <property type="evidence" value="ECO:0007669"/>
    <property type="project" value="InterPro"/>
</dbReference>
<reference evidence="15" key="1">
    <citation type="submission" date="2025-08" db="UniProtKB">
        <authorList>
            <consortium name="RefSeq"/>
        </authorList>
    </citation>
    <scope>IDENTIFICATION</scope>
    <source>
        <tissue evidence="15">Gonad</tissue>
    </source>
</reference>
<protein>
    <submittedName>
        <fullName evidence="15">Uncharacterized protein LOC109466730</fullName>
    </submittedName>
</protein>
<feature type="disulfide bond" evidence="4">
    <location>
        <begin position="673"/>
        <end position="696"/>
    </location>
</feature>
<feature type="disulfide bond" evidence="4">
    <location>
        <begin position="1052"/>
        <end position="1091"/>
    </location>
</feature>
<feature type="domain" description="Kringle" evidence="9">
    <location>
        <begin position="719"/>
        <end position="799"/>
    </location>
</feature>
<dbReference type="InterPro" id="IPR001590">
    <property type="entry name" value="Peptidase_M12B"/>
</dbReference>
<dbReference type="PROSITE" id="PS50070">
    <property type="entry name" value="KRINGLE_2"/>
    <property type="match status" value="3"/>
</dbReference>
<evidence type="ECO:0000313" key="15">
    <source>
        <dbReference type="RefSeq" id="XP_019620048.1"/>
    </source>
</evidence>
<dbReference type="Pfam" id="PF08685">
    <property type="entry name" value="GON"/>
    <property type="match status" value="1"/>
</dbReference>
<dbReference type="FunFam" id="2.60.120.740:FF:000001">
    <property type="entry name" value="Adhesion G protein-coupled receptor L2"/>
    <property type="match status" value="1"/>
</dbReference>
<dbReference type="Gene3D" id="2.60.120.740">
    <property type="match status" value="1"/>
</dbReference>
<dbReference type="Gene3D" id="4.10.70.10">
    <property type="entry name" value="Disintegrin domain"/>
    <property type="match status" value="1"/>
</dbReference>
<feature type="binding site" evidence="5">
    <location>
        <position position="246"/>
    </location>
    <ligand>
        <name>Zn(2+)</name>
        <dbReference type="ChEBI" id="CHEBI:29105"/>
        <note>catalytic</note>
    </ligand>
</feature>
<dbReference type="KEGG" id="bbel:109466730"/>
<feature type="binding site" evidence="5">
    <location>
        <position position="256"/>
    </location>
    <ligand>
        <name>Zn(2+)</name>
        <dbReference type="ChEBI" id="CHEBI:29105"/>
        <note>catalytic</note>
    </ligand>
</feature>
<keyword evidence="5" id="KW-0862">Zinc</keyword>
<sequence length="1252" mass="140507">MANLWLNVLMIASLFTTLRATKIKEVISRMPDDVDDEDETRTADVEVQELQEQQRRDIPFWNDSRLCNYHECFKTLKTWPEVPYYLLNDGNFAVDWPTRYVRMLFIYNKNAFDKVFLGDRAAIENHAMEAVAILDKAYRTINFRVLLSGVEILDKYWPGEEENPHYYDYLKPNVSEYIWNDLRPVHKFDTATFITGPPYFHGTKATGAGMGDLCQMESVDNFPFIISGSTAITTGRPADYIDVLTHEMGHQFFVGHPYDPLDDGDSPCPTKKLFGSACTMGGNEYPKSFGQAFFDGIRENNFACLEKKPPQEEVYKCGNGILDHGEECDCGSDQNCLKSDPCCDGQICKLKHGAECSDGQTCCKNCKVDLQSCPVNPTITDKRVWAPFCHASADYTEITAPASGTIEPFPFGQVTPQNIKIPGKMTPPNTVFSWLLHAPVGHTIKVHLIIPQMKSEYFDVWIGCPYDWLEVRDGGEVTSPLLGRYCTPLRDPVITSSTNKMILRFRSDSSFDSHFVVKYEFLSQVDTETATTCERDTLHLSCSDGKTLFIVEATYGRTSISHSCPCSTCRDDCRADTSLAEVRAACQGSQQCTVAASNDVFGDPCHGVQKYLEVSYRCVTDETCQEGSGASYRGEWFTTVSGRRCQRWDSQTPHEHTRTPSNYPSAGLEENYCRNPDGEDAVWCYTSDPDQRWDWCPVPKCGGELEKVGQEVQNMDARECYTGSGGSYRGKTNLTWSGLTCQEWSSQTPHVHTYTADNYPDANLTNNYCRNPNSGTDIRPWCYTTSAEERWNYCAIPKCPPTVRASGLHRVRAASCAEVKSHHLADTDGEYTFYPFSTCTDVSIRVYCHNMASGTPQEFLSLPSGPESNYAMIFADRLTDAFGGECDGPLQNPYSSRAGTTTFSKVRIKFENSRIKVIRDDYTFARTIGDNNVSYAEAGDCYSWKQGCAKGTFQVNLTGTELELAPGVHWVMEERHPDYIAINDMFISEDRKVATARCGGWCGHCWPEDKNLLLSHPQCERQTDSATGETCQEGKGTSYRGRKSTTKSGRHCQRWDSQSPHEHSKGPENYPSSGLESNYCRNPLDSHGVWCYTTDAEKRWEYCDVPQCEISSIALRCPHQDPPMNGALSCDAWLYGQFCTVQCEEPYDFSAEPARLYVCGANSEWRTDPPGMATKWPDCTVTVADVQKGSEYQYYEGHCENEESRQTVKQNFIDHFGNTAFGKYGGCTGNDNCTAANVQVFCGQLVAEEGGP</sequence>
<dbReference type="PROSITE" id="PS50215">
    <property type="entry name" value="ADAM_MEPRO"/>
    <property type="match status" value="1"/>
</dbReference>
<dbReference type="SUPFAM" id="SSF49854">
    <property type="entry name" value="Spermadhesin, CUB domain"/>
    <property type="match status" value="1"/>
</dbReference>
<dbReference type="FunFam" id="2.40.20.10:FF:000025">
    <property type="entry name" value="Plasminogen"/>
    <property type="match status" value="3"/>
</dbReference>
<dbReference type="RefSeq" id="XP_019620048.1">
    <property type="nucleotide sequence ID" value="XM_019764489.1"/>
</dbReference>
<dbReference type="Pfam" id="PF01421">
    <property type="entry name" value="Reprolysin"/>
    <property type="match status" value="1"/>
</dbReference>
<dbReference type="GeneID" id="109466730"/>
<organism evidence="14 15">
    <name type="scientific">Branchiostoma belcheri</name>
    <name type="common">Amphioxus</name>
    <dbReference type="NCBI Taxonomy" id="7741"/>
    <lineage>
        <taxon>Eukaryota</taxon>
        <taxon>Metazoa</taxon>
        <taxon>Chordata</taxon>
        <taxon>Cephalochordata</taxon>
        <taxon>Leptocardii</taxon>
        <taxon>Amphioxiformes</taxon>
        <taxon>Branchiostomatidae</taxon>
        <taxon>Branchiostoma</taxon>
    </lineage>
</organism>
<dbReference type="Pfam" id="PF02140">
    <property type="entry name" value="SUEL_Lectin"/>
    <property type="match status" value="1"/>
</dbReference>
<dbReference type="PANTHER" id="PTHR24261:SF7">
    <property type="entry name" value="KRINGLE DOMAIN-CONTAINING PROTEIN"/>
    <property type="match status" value="1"/>
</dbReference>
<dbReference type="SUPFAM" id="SSF57440">
    <property type="entry name" value="Kringle-like"/>
    <property type="match status" value="3"/>
</dbReference>
<dbReference type="InterPro" id="IPR012314">
    <property type="entry name" value="Pept_M12B_GON-ADAMTSs"/>
</dbReference>
<dbReference type="PROSITE" id="PS50214">
    <property type="entry name" value="DISINTEGRIN_2"/>
    <property type="match status" value="1"/>
</dbReference>
<feature type="compositionally biased region" description="Basic residues" evidence="6">
    <location>
        <begin position="1040"/>
        <end position="1052"/>
    </location>
</feature>
<evidence type="ECO:0000256" key="3">
    <source>
        <dbReference type="ARBA" id="ARBA00023157"/>
    </source>
</evidence>
<evidence type="ECO:0000259" key="10">
    <source>
        <dbReference type="PROSITE" id="PS50214"/>
    </source>
</evidence>
<feature type="domain" description="Kringle" evidence="9">
    <location>
        <begin position="623"/>
        <end position="701"/>
    </location>
</feature>
<keyword evidence="14" id="KW-1185">Reference proteome</keyword>
<dbReference type="Gene3D" id="2.60.120.290">
    <property type="entry name" value="Spermadhesin, CUB domain"/>
    <property type="match status" value="1"/>
</dbReference>
<gene>
    <name evidence="15" type="primary">LOC109466730</name>
</gene>
<dbReference type="GO" id="GO:0005102">
    <property type="term" value="F:signaling receptor binding"/>
    <property type="evidence" value="ECO:0007669"/>
    <property type="project" value="TreeGrafter"/>
</dbReference>
<feature type="domain" description="SUEL-type lectin" evidence="12">
    <location>
        <begin position="532"/>
        <end position="619"/>
    </location>
</feature>
<dbReference type="SUPFAM" id="SSF57552">
    <property type="entry name" value="Blood coagulation inhibitor (disintegrin)"/>
    <property type="match status" value="1"/>
</dbReference>
<dbReference type="SMART" id="SM00050">
    <property type="entry name" value="DISIN"/>
    <property type="match status" value="1"/>
</dbReference>
<dbReference type="GO" id="GO:0030246">
    <property type="term" value="F:carbohydrate binding"/>
    <property type="evidence" value="ECO:0007669"/>
    <property type="project" value="InterPro"/>
</dbReference>
<keyword evidence="1 4" id="KW-0420">Kringle</keyword>
<evidence type="ECO:0000256" key="1">
    <source>
        <dbReference type="ARBA" id="ARBA00022572"/>
    </source>
</evidence>
<dbReference type="GO" id="GO:0008270">
    <property type="term" value="F:zinc ion binding"/>
    <property type="evidence" value="ECO:0007669"/>
    <property type="project" value="InterPro"/>
</dbReference>
<dbReference type="PROSITE" id="PS50228">
    <property type="entry name" value="SUEL_LECTIN"/>
    <property type="match status" value="1"/>
</dbReference>
<proteinExistence type="predicted"/>
<dbReference type="SUPFAM" id="SSF57535">
    <property type="entry name" value="Complement control module/SCR domain"/>
    <property type="match status" value="1"/>
</dbReference>
<dbReference type="InterPro" id="IPR000001">
    <property type="entry name" value="Kringle"/>
</dbReference>
<evidence type="ECO:0000259" key="8">
    <source>
        <dbReference type="PROSITE" id="PS01180"/>
    </source>
</evidence>
<evidence type="ECO:0000259" key="9">
    <source>
        <dbReference type="PROSITE" id="PS50070"/>
    </source>
</evidence>
<dbReference type="Gene3D" id="2.40.20.10">
    <property type="entry name" value="Plasminogen Kringle 4"/>
    <property type="match status" value="3"/>
</dbReference>
<dbReference type="PRINTS" id="PR00018">
    <property type="entry name" value="KRINGLE"/>
</dbReference>
<dbReference type="InterPro" id="IPR050759">
    <property type="entry name" value="Serine_protease_kringle"/>
</dbReference>
<dbReference type="InterPro" id="IPR043159">
    <property type="entry name" value="Lectin_gal-bd_sf"/>
</dbReference>
<feature type="binding site" evidence="5">
    <location>
        <position position="250"/>
    </location>
    <ligand>
        <name>Zn(2+)</name>
        <dbReference type="ChEBI" id="CHEBI:29105"/>
        <note>catalytic</note>
    </ligand>
</feature>
<feature type="chain" id="PRO_5027559754" evidence="7">
    <location>
        <begin position="21"/>
        <end position="1252"/>
    </location>
</feature>
<evidence type="ECO:0000259" key="11">
    <source>
        <dbReference type="PROSITE" id="PS50215"/>
    </source>
</evidence>
<evidence type="ECO:0000256" key="6">
    <source>
        <dbReference type="SAM" id="MobiDB-lite"/>
    </source>
</evidence>
<keyword evidence="2 5" id="KW-0479">Metal-binding</keyword>
<dbReference type="AlphaFoldDB" id="A0A6P4Y6I1"/>
<dbReference type="Pfam" id="PF00431">
    <property type="entry name" value="CUB"/>
    <property type="match status" value="1"/>
</dbReference>
<dbReference type="GO" id="GO:0005615">
    <property type="term" value="C:extracellular space"/>
    <property type="evidence" value="ECO:0007669"/>
    <property type="project" value="TreeGrafter"/>
</dbReference>
<dbReference type="InterPro" id="IPR024079">
    <property type="entry name" value="MetalloPept_cat_dom_sf"/>
</dbReference>
<evidence type="ECO:0000259" key="12">
    <source>
        <dbReference type="PROSITE" id="PS50228"/>
    </source>
</evidence>
<feature type="signal peptide" evidence="7">
    <location>
        <begin position="1"/>
        <end position="20"/>
    </location>
</feature>
<feature type="domain" description="Peptidase M12B" evidence="11">
    <location>
        <begin position="99"/>
        <end position="309"/>
    </location>
</feature>
<dbReference type="PROSITE" id="PS00021">
    <property type="entry name" value="KRINGLE_1"/>
    <property type="match status" value="2"/>
</dbReference>
<evidence type="ECO:0000256" key="4">
    <source>
        <dbReference type="PROSITE-ProRule" id="PRU00121"/>
    </source>
</evidence>